<dbReference type="NCBIfam" id="TIGR00350">
    <property type="entry name" value="lytR_cpsA_psr"/>
    <property type="match status" value="1"/>
</dbReference>
<feature type="domain" description="Cell envelope-related transcriptional attenuator" evidence="2">
    <location>
        <begin position="86"/>
        <end position="237"/>
    </location>
</feature>
<comment type="similarity">
    <text evidence="1">Belongs to the LytR/CpsA/Psr (LCP) family.</text>
</comment>
<sequence length="328" mass="36487">MIKHFLKIFLSSIVLFVVLMSVTVLGYILFVDKDIVVGIVKGINVDISSDNNDLLSSTYDYNTAFGRIVKKSKRINVLVVGLESLRTDTIMVASYDSEEKIADLISIPRDTYYPRDNDRPDSKKINAVYAQEGIEGLTNAVQEILGIPIEKHVIFDYAGVVSCIDIIGGVEVNVPFHMQYSDPYDDPPLNIDIPEGLQILDGEKSLKFLRFRKGYANQDLGRIEAQQQFIKSAAKRVLSIKLPAVIKEAYSNVQTNFSLNELLSLAGKVIGFTTDNISVQVLPGEETPLEGLSFYIPNVDGIKKIAYDMYGMNNGEENQENQGTSENN</sequence>
<accession>A0ABS4G9V9</accession>
<reference evidence="3 4" key="1">
    <citation type="submission" date="2021-03" db="EMBL/GenBank/DDBJ databases">
        <title>Genomic Encyclopedia of Type Strains, Phase IV (KMG-IV): sequencing the most valuable type-strain genomes for metagenomic binning, comparative biology and taxonomic classification.</title>
        <authorList>
            <person name="Goeker M."/>
        </authorList>
    </citation>
    <scope>NUCLEOTIDE SEQUENCE [LARGE SCALE GENOMIC DNA]</scope>
    <source>
        <strain evidence="3 4">DSM 24004</strain>
    </source>
</reference>
<evidence type="ECO:0000313" key="4">
    <source>
        <dbReference type="Proteomes" id="UP001519342"/>
    </source>
</evidence>
<protein>
    <submittedName>
        <fullName evidence="3">LCP family protein required for cell wall assembly</fullName>
    </submittedName>
</protein>
<dbReference type="RefSeq" id="WP_209510231.1">
    <property type="nucleotide sequence ID" value="NZ_JAGGKS010000001.1"/>
</dbReference>
<dbReference type="Proteomes" id="UP001519342">
    <property type="component" value="Unassembled WGS sequence"/>
</dbReference>
<keyword evidence="4" id="KW-1185">Reference proteome</keyword>
<dbReference type="Gene3D" id="3.40.630.190">
    <property type="entry name" value="LCP protein"/>
    <property type="match status" value="1"/>
</dbReference>
<evidence type="ECO:0000259" key="2">
    <source>
        <dbReference type="Pfam" id="PF03816"/>
    </source>
</evidence>
<evidence type="ECO:0000313" key="3">
    <source>
        <dbReference type="EMBL" id="MBP1924472.1"/>
    </source>
</evidence>
<dbReference type="InterPro" id="IPR004474">
    <property type="entry name" value="LytR_CpsA_psr"/>
</dbReference>
<evidence type="ECO:0000256" key="1">
    <source>
        <dbReference type="ARBA" id="ARBA00006068"/>
    </source>
</evidence>
<dbReference type="EMBL" id="JAGGKS010000001">
    <property type="protein sequence ID" value="MBP1924472.1"/>
    <property type="molecule type" value="Genomic_DNA"/>
</dbReference>
<organism evidence="3 4">
    <name type="scientific">Sedimentibacter acidaminivorans</name>
    <dbReference type="NCBI Taxonomy" id="913099"/>
    <lineage>
        <taxon>Bacteria</taxon>
        <taxon>Bacillati</taxon>
        <taxon>Bacillota</taxon>
        <taxon>Tissierellia</taxon>
        <taxon>Sedimentibacter</taxon>
    </lineage>
</organism>
<name>A0ABS4G9V9_9FIRM</name>
<gene>
    <name evidence="3" type="ORF">J2Z76_000325</name>
</gene>
<comment type="caution">
    <text evidence="3">The sequence shown here is derived from an EMBL/GenBank/DDBJ whole genome shotgun (WGS) entry which is preliminary data.</text>
</comment>
<dbReference type="InterPro" id="IPR050922">
    <property type="entry name" value="LytR/CpsA/Psr_CW_biosynth"/>
</dbReference>
<dbReference type="PANTHER" id="PTHR33392:SF6">
    <property type="entry name" value="POLYISOPRENYL-TEICHOIC ACID--PEPTIDOGLYCAN TEICHOIC ACID TRANSFERASE TAGU"/>
    <property type="match status" value="1"/>
</dbReference>
<proteinExistence type="inferred from homology"/>
<dbReference type="Pfam" id="PF03816">
    <property type="entry name" value="LytR_cpsA_psr"/>
    <property type="match status" value="1"/>
</dbReference>
<dbReference type="PANTHER" id="PTHR33392">
    <property type="entry name" value="POLYISOPRENYL-TEICHOIC ACID--PEPTIDOGLYCAN TEICHOIC ACID TRANSFERASE TAGU"/>
    <property type="match status" value="1"/>
</dbReference>